<evidence type="ECO:0000256" key="6">
    <source>
        <dbReference type="ARBA" id="ARBA00048612"/>
    </source>
</evidence>
<evidence type="ECO:0000313" key="8">
    <source>
        <dbReference type="EMBL" id="JAP04082.1"/>
    </source>
</evidence>
<evidence type="ECO:0000256" key="5">
    <source>
        <dbReference type="ARBA" id="ARBA00023128"/>
    </source>
</evidence>
<dbReference type="GO" id="GO:0005739">
    <property type="term" value="C:mitochondrion"/>
    <property type="evidence" value="ECO:0007669"/>
    <property type="project" value="UniProtKB-SubCell"/>
</dbReference>
<dbReference type="Pfam" id="PF02636">
    <property type="entry name" value="Methyltransf_28"/>
    <property type="match status" value="1"/>
</dbReference>
<evidence type="ECO:0000256" key="2">
    <source>
        <dbReference type="ARBA" id="ARBA00005891"/>
    </source>
</evidence>
<dbReference type="InterPro" id="IPR003788">
    <property type="entry name" value="NDUFAF7"/>
</dbReference>
<comment type="catalytic activity">
    <reaction evidence="6 7">
        <text>L-arginyl-[protein] + 2 S-adenosyl-L-methionine = N(omega),N(omega)'-dimethyl-L-arginyl-[protein] + 2 S-adenosyl-L-homocysteine + 2 H(+)</text>
        <dbReference type="Rhea" id="RHEA:48108"/>
        <dbReference type="Rhea" id="RHEA-COMP:10532"/>
        <dbReference type="Rhea" id="RHEA-COMP:11992"/>
        <dbReference type="ChEBI" id="CHEBI:15378"/>
        <dbReference type="ChEBI" id="CHEBI:29965"/>
        <dbReference type="ChEBI" id="CHEBI:57856"/>
        <dbReference type="ChEBI" id="CHEBI:59789"/>
        <dbReference type="ChEBI" id="CHEBI:88221"/>
        <dbReference type="EC" id="2.1.1.320"/>
    </reaction>
</comment>
<proteinExistence type="inferred from homology"/>
<organism evidence="8">
    <name type="scientific">Triatoma dimidiata</name>
    <name type="common">Kissing bug</name>
    <name type="synonym">Meccus dimidiatus</name>
    <dbReference type="NCBI Taxonomy" id="72491"/>
    <lineage>
        <taxon>Eukaryota</taxon>
        <taxon>Metazoa</taxon>
        <taxon>Ecdysozoa</taxon>
        <taxon>Arthropoda</taxon>
        <taxon>Hexapoda</taxon>
        <taxon>Insecta</taxon>
        <taxon>Pterygota</taxon>
        <taxon>Neoptera</taxon>
        <taxon>Paraneoptera</taxon>
        <taxon>Hemiptera</taxon>
        <taxon>Heteroptera</taxon>
        <taxon>Panheteroptera</taxon>
        <taxon>Cimicomorpha</taxon>
        <taxon>Reduviidae</taxon>
        <taxon>Triatominae</taxon>
        <taxon>Triatoma</taxon>
    </lineage>
</organism>
<dbReference type="EC" id="2.1.1.320" evidence="7"/>
<evidence type="ECO:0000256" key="7">
    <source>
        <dbReference type="RuleBase" id="RU364114"/>
    </source>
</evidence>
<comment type="function">
    <text evidence="7">Arginine methyltransferase involved in the assembly or stability of mitochondrial NADH:ubiquinone oxidoreductase complex (complex I).</text>
</comment>
<comment type="similarity">
    <text evidence="2 7">Belongs to the NDUFAF7 family.</text>
</comment>
<dbReference type="GO" id="GO:0032259">
    <property type="term" value="P:methylation"/>
    <property type="evidence" value="ECO:0007669"/>
    <property type="project" value="UniProtKB-KW"/>
</dbReference>
<accession>A0A0V0G7H4</accession>
<sequence length="412" mass="47458">MNNLRRIFLLPKHKKKYMSRRYSVFSNIKSKIEMIGPITIADYMREVLTNPKAGYYMKNDVFGMHGDFITSPEVSQLFGEILAVWTICEWQKLGKPFPCQLIELGPGRGTMMLDILRVYEKLNIVGSKNSLSIHLVEISRVMSQFQAKKLCATDSVVEMDELDDKNFGCYQQGFTPRSSIPIYWYPDFRYVPKAFSIIIAHEFFDALPIHKFQKEDDEWREVLIDISQEESNQLRFVLSRSPTPASLLFTKNEKIRDHFEVSPQAGLIMEQISLGLEEKGGFALVVDYGHEGEKTDTFRAFSHHSLHNPLIEPGTADLTADVDFSYLRKATANRLISLGPIPQHLFLSKMHIDVRLKKLLEVCDNKEEKEQLISGYHMLMDKDKMGERFKIMSFFPAVLSDFLKKFPVTGFG</sequence>
<name>A0A0V0G7H4_TRIDM</name>
<dbReference type="EMBL" id="GECL01002042">
    <property type="protein sequence ID" value="JAP04082.1"/>
    <property type="molecule type" value="Transcribed_RNA"/>
</dbReference>
<reference evidence="8" key="1">
    <citation type="journal article" date="2018" name="J. Proteomics">
        <title>Exploring the molecular complexity of Triatoma dimidiata sialome.</title>
        <authorList>
            <person name="Santiago P.B."/>
            <person name="de Araujo C.N."/>
            <person name="Charneau S."/>
            <person name="Bastos I.M.D."/>
            <person name="Assumpcao T.C.F."/>
            <person name="Queiroz R.M.L."/>
            <person name="Praca Y.R."/>
            <person name="Cordeiro T.M."/>
            <person name="Garcia C.H.S."/>
            <person name="da Silva I.G."/>
            <person name="Raiol T."/>
            <person name="Motta F.N."/>
            <person name="de Araujo Oliveira J.V."/>
            <person name="de Sousa M.V."/>
            <person name="Ribeiro J.M.C."/>
            <person name="de Santana J.M."/>
        </authorList>
    </citation>
    <scope>NUCLEOTIDE SEQUENCE</scope>
    <source>
        <strain evidence="8">Santander</strain>
        <tissue evidence="8">Salivary glands</tissue>
    </source>
</reference>
<evidence type="ECO:0000256" key="3">
    <source>
        <dbReference type="ARBA" id="ARBA00022603"/>
    </source>
</evidence>
<evidence type="ECO:0000256" key="1">
    <source>
        <dbReference type="ARBA" id="ARBA00004173"/>
    </source>
</evidence>
<keyword evidence="3 7" id="KW-0489">Methyltransferase</keyword>
<keyword evidence="5 7" id="KW-0496">Mitochondrion</keyword>
<dbReference type="Gene3D" id="3.40.50.12710">
    <property type="match status" value="1"/>
</dbReference>
<comment type="subcellular location">
    <subcellularLocation>
        <location evidence="1 7">Mitochondrion</location>
    </subcellularLocation>
</comment>
<dbReference type="AlphaFoldDB" id="A0A0V0G7H4"/>
<dbReference type="SUPFAM" id="SSF53335">
    <property type="entry name" value="S-adenosyl-L-methionine-dependent methyltransferases"/>
    <property type="match status" value="1"/>
</dbReference>
<dbReference type="InterPro" id="IPR038375">
    <property type="entry name" value="NDUFAF7_sf"/>
</dbReference>
<dbReference type="GO" id="GO:0032981">
    <property type="term" value="P:mitochondrial respiratory chain complex I assembly"/>
    <property type="evidence" value="ECO:0007669"/>
    <property type="project" value="TreeGrafter"/>
</dbReference>
<keyword evidence="4 7" id="KW-0808">Transferase</keyword>
<dbReference type="InterPro" id="IPR029063">
    <property type="entry name" value="SAM-dependent_MTases_sf"/>
</dbReference>
<dbReference type="PANTHER" id="PTHR12049">
    <property type="entry name" value="PROTEIN ARGININE METHYLTRANSFERASE NDUFAF7, MITOCHONDRIAL"/>
    <property type="match status" value="1"/>
</dbReference>
<dbReference type="PANTHER" id="PTHR12049:SF7">
    <property type="entry name" value="PROTEIN ARGININE METHYLTRANSFERASE NDUFAF7, MITOCHONDRIAL"/>
    <property type="match status" value="1"/>
</dbReference>
<evidence type="ECO:0000256" key="4">
    <source>
        <dbReference type="ARBA" id="ARBA00022679"/>
    </source>
</evidence>
<dbReference type="GO" id="GO:0035243">
    <property type="term" value="F:protein-arginine omega-N symmetric methyltransferase activity"/>
    <property type="evidence" value="ECO:0007669"/>
    <property type="project" value="UniProtKB-EC"/>
</dbReference>
<protein>
    <recommendedName>
        <fullName evidence="7">Protein arginine methyltransferase NDUFAF7</fullName>
        <ecNumber evidence="7">2.1.1.320</ecNumber>
    </recommendedName>
</protein>